<comment type="subcellular location">
    <subcellularLocation>
        <location evidence="1 9">Cell membrane</location>
        <topology evidence="1 9">Peripheral membrane protein</topology>
    </subcellularLocation>
</comment>
<evidence type="ECO:0000313" key="14">
    <source>
        <dbReference type="Proteomes" id="UP001304683"/>
    </source>
</evidence>
<keyword evidence="7 9" id="KW-0139">CF(1)</keyword>
<protein>
    <recommendedName>
        <fullName evidence="9">ATP synthase epsilon chain</fullName>
    </recommendedName>
    <alternativeName>
        <fullName evidence="9">ATP synthase F1 sector epsilon subunit</fullName>
    </alternativeName>
    <alternativeName>
        <fullName evidence="9">F-ATPase epsilon subunit</fullName>
    </alternativeName>
</protein>
<proteinExistence type="inferred from homology"/>
<dbReference type="CDD" id="cd12152">
    <property type="entry name" value="F1-ATPase_delta"/>
    <property type="match status" value="1"/>
</dbReference>
<dbReference type="Gene3D" id="1.20.5.440">
    <property type="entry name" value="ATP synthase delta/epsilon subunit, C-terminal domain"/>
    <property type="match status" value="1"/>
</dbReference>
<keyword evidence="9" id="KW-0375">Hydrogen ion transport</keyword>
<dbReference type="Proteomes" id="UP001304683">
    <property type="component" value="Chromosome"/>
</dbReference>
<keyword evidence="3 9" id="KW-0813">Transport</keyword>
<dbReference type="HAMAP" id="MF_00530">
    <property type="entry name" value="ATP_synth_epsil_bac"/>
    <property type="match status" value="1"/>
</dbReference>
<keyword evidence="8 9" id="KW-0066">ATP synthesis</keyword>
<organism evidence="13 14">
    <name type="scientific">Thermaerobacter composti</name>
    <dbReference type="NCBI Taxonomy" id="554949"/>
    <lineage>
        <taxon>Bacteria</taxon>
        <taxon>Bacillati</taxon>
        <taxon>Bacillota</taxon>
        <taxon>Clostridia</taxon>
        <taxon>Eubacteriales</taxon>
        <taxon>Clostridiales Family XVII. Incertae Sedis</taxon>
        <taxon>Thermaerobacter</taxon>
    </lineage>
</organism>
<dbReference type="Gene3D" id="2.60.15.10">
    <property type="entry name" value="F0F1 ATP synthase delta/epsilon subunit, N-terminal"/>
    <property type="match status" value="1"/>
</dbReference>
<evidence type="ECO:0000313" key="13">
    <source>
        <dbReference type="EMBL" id="WPD19222.1"/>
    </source>
</evidence>
<evidence type="ECO:0000256" key="4">
    <source>
        <dbReference type="ARBA" id="ARBA00022475"/>
    </source>
</evidence>
<accession>A0ABZ0QRM6</accession>
<dbReference type="PANTHER" id="PTHR13822">
    <property type="entry name" value="ATP SYNTHASE DELTA/EPSILON CHAIN"/>
    <property type="match status" value="1"/>
</dbReference>
<reference evidence="13 14" key="1">
    <citation type="submission" date="2023-08" db="EMBL/GenBank/DDBJ databases">
        <title>Genome sequence of Thermaerobacter compostii strain Ins1, a spore-forming filamentous bacterium isolated from a deep geothermal reservoir.</title>
        <authorList>
            <person name="Bregnard D."/>
            <person name="Gonzalez D."/>
            <person name="Junier P."/>
        </authorList>
    </citation>
    <scope>NUCLEOTIDE SEQUENCE [LARGE SCALE GENOMIC DNA]</scope>
    <source>
        <strain evidence="13 14">Ins1</strain>
    </source>
</reference>
<dbReference type="InterPro" id="IPR001469">
    <property type="entry name" value="ATP_synth_F1_dsu/esu"/>
</dbReference>
<dbReference type="SUPFAM" id="SSF46604">
    <property type="entry name" value="Epsilon subunit of F1F0-ATP synthase C-terminal domain"/>
    <property type="match status" value="1"/>
</dbReference>
<dbReference type="RefSeq" id="WP_318750806.1">
    <property type="nucleotide sequence ID" value="NZ_CP132508.1"/>
</dbReference>
<dbReference type="InterPro" id="IPR020547">
    <property type="entry name" value="ATP_synth_F1_esu_C"/>
</dbReference>
<comment type="subunit">
    <text evidence="9 10">F-type ATPases have 2 components, CF(1) - the catalytic core - and CF(0) - the membrane proton channel. CF(1) has five subunits: alpha(3), beta(3), gamma(1), delta(1), epsilon(1). CF(0) has three main subunits: a, b and c.</text>
</comment>
<dbReference type="InterPro" id="IPR036771">
    <property type="entry name" value="ATPsynth_dsu/esu_N"/>
</dbReference>
<dbReference type="InterPro" id="IPR036794">
    <property type="entry name" value="ATP_F1_dsu/esu_C_sf"/>
</dbReference>
<evidence type="ECO:0000259" key="11">
    <source>
        <dbReference type="Pfam" id="PF00401"/>
    </source>
</evidence>
<evidence type="ECO:0000256" key="10">
    <source>
        <dbReference type="RuleBase" id="RU003656"/>
    </source>
</evidence>
<keyword evidence="6 9" id="KW-0472">Membrane</keyword>
<evidence type="ECO:0000256" key="3">
    <source>
        <dbReference type="ARBA" id="ARBA00022448"/>
    </source>
</evidence>
<comment type="similarity">
    <text evidence="2 9 10">Belongs to the ATPase epsilon chain family.</text>
</comment>
<evidence type="ECO:0000259" key="12">
    <source>
        <dbReference type="Pfam" id="PF02823"/>
    </source>
</evidence>
<feature type="domain" description="ATP synthase epsilon subunit C-terminal" evidence="11">
    <location>
        <begin position="88"/>
        <end position="133"/>
    </location>
</feature>
<dbReference type="NCBIfam" id="NF009980">
    <property type="entry name" value="PRK13446.1"/>
    <property type="match status" value="1"/>
</dbReference>
<dbReference type="PANTHER" id="PTHR13822:SF10">
    <property type="entry name" value="ATP SYNTHASE EPSILON CHAIN, CHLOROPLASTIC"/>
    <property type="match status" value="1"/>
</dbReference>
<gene>
    <name evidence="9" type="primary">atpC</name>
    <name evidence="13" type="ORF">Q5761_00685</name>
</gene>
<evidence type="ECO:0000256" key="1">
    <source>
        <dbReference type="ARBA" id="ARBA00004202"/>
    </source>
</evidence>
<keyword evidence="4 9" id="KW-1003">Cell membrane</keyword>
<dbReference type="EMBL" id="CP132508">
    <property type="protein sequence ID" value="WPD19222.1"/>
    <property type="molecule type" value="Genomic_DNA"/>
</dbReference>
<keyword evidence="5 9" id="KW-0406">Ion transport</keyword>
<dbReference type="SUPFAM" id="SSF51344">
    <property type="entry name" value="Epsilon subunit of F1F0-ATP synthase N-terminal domain"/>
    <property type="match status" value="1"/>
</dbReference>
<evidence type="ECO:0000256" key="9">
    <source>
        <dbReference type="HAMAP-Rule" id="MF_00530"/>
    </source>
</evidence>
<dbReference type="Pfam" id="PF02823">
    <property type="entry name" value="ATP-synt_DE_N"/>
    <property type="match status" value="1"/>
</dbReference>
<feature type="domain" description="ATP synthase F1 complex delta/epsilon subunit N-terminal" evidence="12">
    <location>
        <begin position="7"/>
        <end position="84"/>
    </location>
</feature>
<evidence type="ECO:0000256" key="7">
    <source>
        <dbReference type="ARBA" id="ARBA00023196"/>
    </source>
</evidence>
<dbReference type="InterPro" id="IPR020546">
    <property type="entry name" value="ATP_synth_F1_dsu/esu_N"/>
</dbReference>
<keyword evidence="14" id="KW-1185">Reference proteome</keyword>
<evidence type="ECO:0000256" key="5">
    <source>
        <dbReference type="ARBA" id="ARBA00023065"/>
    </source>
</evidence>
<sequence>MAERAIMLEVITPERVVFREEVDSLIVPGSEGLLGVLPDHAPMVATLKIGILSYRKGGERRRVAVAGGFFEVADNHAVVLSDAAERAEEIDVARARAAAERARRRLAERDANWDFERARAALHRALNRLRAAGADTGDLV</sequence>
<evidence type="ECO:0000256" key="8">
    <source>
        <dbReference type="ARBA" id="ARBA00023310"/>
    </source>
</evidence>
<name>A0ABZ0QRM6_9FIRM</name>
<comment type="function">
    <text evidence="9">Produces ATP from ADP in the presence of a proton gradient across the membrane.</text>
</comment>
<dbReference type="NCBIfam" id="TIGR01216">
    <property type="entry name" value="ATP_synt_epsi"/>
    <property type="match status" value="1"/>
</dbReference>
<dbReference type="Pfam" id="PF00401">
    <property type="entry name" value="ATP-synt_DE"/>
    <property type="match status" value="1"/>
</dbReference>
<evidence type="ECO:0000256" key="6">
    <source>
        <dbReference type="ARBA" id="ARBA00023136"/>
    </source>
</evidence>
<evidence type="ECO:0000256" key="2">
    <source>
        <dbReference type="ARBA" id="ARBA00005712"/>
    </source>
</evidence>